<comment type="caution">
    <text evidence="1">The sequence shown here is derived from an EMBL/GenBank/DDBJ whole genome shotgun (WGS) entry which is preliminary data.</text>
</comment>
<gene>
    <name evidence="1" type="primary">susC</name>
    <name evidence="1" type="ORF">EH214_01822</name>
</gene>
<protein>
    <submittedName>
        <fullName evidence="1">TonB-linked outer membrane protein, SusC/RagA family</fullName>
    </submittedName>
</protein>
<proteinExistence type="predicted"/>
<dbReference type="EMBL" id="RWHZ01000020">
    <property type="protein sequence ID" value="TSE48889.1"/>
    <property type="molecule type" value="Genomic_DNA"/>
</dbReference>
<reference evidence="1 2" key="1">
    <citation type="journal article" date="2019" name="Nat. Commun.">
        <title>Gram positive-like bacteriocins with broad spectrum anti-Bacteroidales activity encoded on mobile elements of the human gut microbiota.</title>
        <authorList>
            <person name="Bechon N."/>
            <person name="Coyne M.J.Jr."/>
            <person name="Laclare-Mceneany V."/>
            <person name="Chatzidaki-Livanis M."/>
            <person name="Ghigo J.-M."/>
            <person name="Comstock L.E."/>
        </authorList>
    </citation>
    <scope>NUCLEOTIDE SEQUENCE [LARGE SCALE GENOMIC DNA]</scope>
    <source>
        <strain evidence="1 2">CL01T12C17</strain>
    </source>
</reference>
<sequence>MRCLKEVSPGYVGGNSFWVNDGEISNRGIDLSVTARIMQNDRFQWTSTLNGTYLKNRVERLSGGENDFINGSSPAAGMVDYATIIKPGEAIGTFWGYEWTGLDENGHDTYTDVDGNQMIDGGDRKVIGKANPDFTLGWNNSLSYKNWDLNLFFNGSFGAKRLNLVRYTMASAEGNSRFVTLADAYLKGFDKIGSSATYPSLTEGGNNLQPVSTKWLENADFLRLENISLSYTFPKKTTGFADLRLTFSCQNLFTITGYKGMDPAGTTFSNSSVDVDAGIDMGAYPSPRTFTFGLRMNF</sequence>
<evidence type="ECO:0000313" key="2">
    <source>
        <dbReference type="Proteomes" id="UP000408523"/>
    </source>
</evidence>
<organism evidence="1 2">
    <name type="scientific">Phocaeicola vulgatus</name>
    <name type="common">Bacteroides vulgatus</name>
    <dbReference type="NCBI Taxonomy" id="821"/>
    <lineage>
        <taxon>Bacteria</taxon>
        <taxon>Pseudomonadati</taxon>
        <taxon>Bacteroidota</taxon>
        <taxon>Bacteroidia</taxon>
        <taxon>Bacteroidales</taxon>
        <taxon>Bacteroidaceae</taxon>
        <taxon>Phocaeicola</taxon>
    </lineage>
</organism>
<accession>A0A663A0H4</accession>
<dbReference type="Proteomes" id="UP000408523">
    <property type="component" value="Unassembled WGS sequence"/>
</dbReference>
<dbReference type="SUPFAM" id="SSF56935">
    <property type="entry name" value="Porins"/>
    <property type="match status" value="1"/>
</dbReference>
<dbReference type="AlphaFoldDB" id="A0A663A0H4"/>
<evidence type="ECO:0000313" key="1">
    <source>
        <dbReference type="EMBL" id="TSE48889.1"/>
    </source>
</evidence>
<name>A0A663A0H4_PHOVU</name>